<gene>
    <name evidence="1" type="ORF">SDC9_57409</name>
</gene>
<dbReference type="Gene3D" id="2.30.40.10">
    <property type="entry name" value="Urease, subunit C, domain 1"/>
    <property type="match status" value="1"/>
</dbReference>
<dbReference type="AlphaFoldDB" id="A0A644X5D6"/>
<accession>A0A644X5D6</accession>
<organism evidence="1">
    <name type="scientific">bioreactor metagenome</name>
    <dbReference type="NCBI Taxonomy" id="1076179"/>
    <lineage>
        <taxon>unclassified sequences</taxon>
        <taxon>metagenomes</taxon>
        <taxon>ecological metagenomes</taxon>
    </lineage>
</organism>
<dbReference type="InterPro" id="IPR011059">
    <property type="entry name" value="Metal-dep_hydrolase_composite"/>
</dbReference>
<sequence>MAMHMIFGMESKHITHVISNGHLVVENGRLTMVNEDDIMPFVRQMTRKLIKQLEKINK</sequence>
<reference evidence="1" key="1">
    <citation type="submission" date="2019-08" db="EMBL/GenBank/DDBJ databases">
        <authorList>
            <person name="Kucharzyk K."/>
            <person name="Murdoch R.W."/>
            <person name="Higgins S."/>
            <person name="Loffler F."/>
        </authorList>
    </citation>
    <scope>NUCLEOTIDE SEQUENCE</scope>
</reference>
<dbReference type="SUPFAM" id="SSF51338">
    <property type="entry name" value="Composite domain of metallo-dependent hydrolases"/>
    <property type="match status" value="1"/>
</dbReference>
<comment type="caution">
    <text evidence="1">The sequence shown here is derived from an EMBL/GenBank/DDBJ whole genome shotgun (WGS) entry which is preliminary data.</text>
</comment>
<dbReference type="GO" id="GO:0016810">
    <property type="term" value="F:hydrolase activity, acting on carbon-nitrogen (but not peptide) bonds"/>
    <property type="evidence" value="ECO:0007669"/>
    <property type="project" value="InterPro"/>
</dbReference>
<protein>
    <submittedName>
        <fullName evidence="1">Uncharacterized protein</fullName>
    </submittedName>
</protein>
<name>A0A644X5D6_9ZZZZ</name>
<evidence type="ECO:0000313" key="1">
    <source>
        <dbReference type="EMBL" id="MPM11071.1"/>
    </source>
</evidence>
<dbReference type="EMBL" id="VSSQ01001780">
    <property type="protein sequence ID" value="MPM11071.1"/>
    <property type="molecule type" value="Genomic_DNA"/>
</dbReference>
<proteinExistence type="predicted"/>